<sequence length="137" mass="15123">MNWLDAIGKHFDEVAKYLGNAALSPILPGDAENYGMSAEAPDGTWQLSTGLDGRIRSVFLFPHAELPLGISWTMSRHEARTLLGPPSRSQEGSTVPILGDFGPFDRFDSTFHCIHLEYDVDTDRLRQVTLMHPSAAP</sequence>
<organism evidence="1 2">
    <name type="scientific">Arenimonas soli</name>
    <dbReference type="NCBI Taxonomy" id="2269504"/>
    <lineage>
        <taxon>Bacteria</taxon>
        <taxon>Pseudomonadati</taxon>
        <taxon>Pseudomonadota</taxon>
        <taxon>Gammaproteobacteria</taxon>
        <taxon>Lysobacterales</taxon>
        <taxon>Lysobacteraceae</taxon>
        <taxon>Arenimonas</taxon>
    </lineage>
</organism>
<dbReference type="EMBL" id="BMKC01000006">
    <property type="protein sequence ID" value="GGA88215.1"/>
    <property type="molecule type" value="Genomic_DNA"/>
</dbReference>
<gene>
    <name evidence="1" type="ORF">GCM10011521_28230</name>
</gene>
<evidence type="ECO:0000313" key="2">
    <source>
        <dbReference type="Proteomes" id="UP000623419"/>
    </source>
</evidence>
<evidence type="ECO:0000313" key="1">
    <source>
        <dbReference type="EMBL" id="GGA88215.1"/>
    </source>
</evidence>
<name>A0ABQ1HTT8_9GAMM</name>
<accession>A0ABQ1HTT8</accession>
<keyword evidence="2" id="KW-1185">Reference proteome</keyword>
<comment type="caution">
    <text evidence="1">The sequence shown here is derived from an EMBL/GenBank/DDBJ whole genome shotgun (WGS) entry which is preliminary data.</text>
</comment>
<protein>
    <submittedName>
        <fullName evidence="1">Uncharacterized protein</fullName>
    </submittedName>
</protein>
<proteinExistence type="predicted"/>
<reference evidence="2" key="1">
    <citation type="journal article" date="2019" name="Int. J. Syst. Evol. Microbiol.">
        <title>The Global Catalogue of Microorganisms (GCM) 10K type strain sequencing project: providing services to taxonomists for standard genome sequencing and annotation.</title>
        <authorList>
            <consortium name="The Broad Institute Genomics Platform"/>
            <consortium name="The Broad Institute Genome Sequencing Center for Infectious Disease"/>
            <person name="Wu L."/>
            <person name="Ma J."/>
        </authorList>
    </citation>
    <scope>NUCLEOTIDE SEQUENCE [LARGE SCALE GENOMIC DNA]</scope>
    <source>
        <strain evidence="2">CGMCC 1.15905</strain>
    </source>
</reference>
<dbReference type="Proteomes" id="UP000623419">
    <property type="component" value="Unassembled WGS sequence"/>
</dbReference>